<comment type="function">
    <text evidence="1">Required for efficient ubiquinone (coenzyme Q) biosynthesis. UbiK is probably an accessory factor of Ubi enzymes and facilitates ubiquinone biosynthesis by acting as an assembly factor, a targeting factor, or both.</text>
</comment>
<accession>A0ABV8V0T5</accession>
<comment type="subcellular location">
    <subcellularLocation>
        <location evidence="1">Cytoplasm</location>
    </subcellularLocation>
</comment>
<dbReference type="HAMAP" id="MF_02216">
    <property type="entry name" value="UbiK"/>
    <property type="match status" value="1"/>
</dbReference>
<reference evidence="3" key="1">
    <citation type="journal article" date="2019" name="Int. J. Syst. Evol. Microbiol.">
        <title>The Global Catalogue of Microorganisms (GCM) 10K type strain sequencing project: providing services to taxonomists for standard genome sequencing and annotation.</title>
        <authorList>
            <consortium name="The Broad Institute Genomics Platform"/>
            <consortium name="The Broad Institute Genome Sequencing Center for Infectious Disease"/>
            <person name="Wu L."/>
            <person name="Ma J."/>
        </authorList>
    </citation>
    <scope>NUCLEOTIDE SEQUENCE [LARGE SCALE GENOMIC DNA]</scope>
    <source>
        <strain evidence="3">CECT 8570</strain>
    </source>
</reference>
<proteinExistence type="inferred from homology"/>
<sequence length="72" mass="8231">MQPQDFINDFRQRLQDHAPVGASEAKALLQSMLAKLNLVSREEFDAQQAVLLRTRAKLEQLEKQLAELQAKL</sequence>
<feature type="coiled-coil region" evidence="1">
    <location>
        <begin position="44"/>
        <end position="71"/>
    </location>
</feature>
<dbReference type="PANTHER" id="PTHR38040">
    <property type="entry name" value="UBIQUINONE BIOSYNTHESIS ACCESSORY FACTOR UBIK"/>
    <property type="match status" value="1"/>
</dbReference>
<dbReference type="Pfam" id="PF04380">
    <property type="entry name" value="BMFP"/>
    <property type="match status" value="1"/>
</dbReference>
<gene>
    <name evidence="1" type="primary">ubiK</name>
    <name evidence="2" type="ORF">ACFOX3_03225</name>
</gene>
<dbReference type="Proteomes" id="UP001595840">
    <property type="component" value="Unassembled WGS sequence"/>
</dbReference>
<dbReference type="EMBL" id="JBHSCX010000003">
    <property type="protein sequence ID" value="MFC4361297.1"/>
    <property type="molecule type" value="Genomic_DNA"/>
</dbReference>
<organism evidence="2 3">
    <name type="scientific">Simiduia curdlanivorans</name>
    <dbReference type="NCBI Taxonomy" id="1492769"/>
    <lineage>
        <taxon>Bacteria</taxon>
        <taxon>Pseudomonadati</taxon>
        <taxon>Pseudomonadota</taxon>
        <taxon>Gammaproteobacteria</taxon>
        <taxon>Cellvibrionales</taxon>
        <taxon>Cellvibrionaceae</taxon>
        <taxon>Simiduia</taxon>
    </lineage>
</organism>
<protein>
    <recommendedName>
        <fullName evidence="1">Ubiquinone biosynthesis accessory factor UbiK</fullName>
    </recommendedName>
</protein>
<keyword evidence="1" id="KW-0831">Ubiquinone biosynthesis</keyword>
<comment type="caution">
    <text evidence="2">The sequence shown here is derived from an EMBL/GenBank/DDBJ whole genome shotgun (WGS) entry which is preliminary data.</text>
</comment>
<evidence type="ECO:0000313" key="3">
    <source>
        <dbReference type="Proteomes" id="UP001595840"/>
    </source>
</evidence>
<keyword evidence="1" id="KW-0175">Coiled coil</keyword>
<comment type="similarity">
    <text evidence="1">Belongs to the UbiK family.</text>
</comment>
<keyword evidence="3" id="KW-1185">Reference proteome</keyword>
<name>A0ABV8V0T5_9GAMM</name>
<evidence type="ECO:0000313" key="2">
    <source>
        <dbReference type="EMBL" id="MFC4361297.1"/>
    </source>
</evidence>
<dbReference type="RefSeq" id="WP_290259952.1">
    <property type="nucleotide sequence ID" value="NZ_JAUFQG010000004.1"/>
</dbReference>
<dbReference type="PANTHER" id="PTHR38040:SF1">
    <property type="entry name" value="UBIQUINONE BIOSYNTHESIS ACCESSORY FACTOR UBIK"/>
    <property type="match status" value="1"/>
</dbReference>
<keyword evidence="1" id="KW-0963">Cytoplasm</keyword>
<evidence type="ECO:0000256" key="1">
    <source>
        <dbReference type="HAMAP-Rule" id="MF_02216"/>
    </source>
</evidence>
<comment type="pathway">
    <text evidence="1">Cofactor biosynthesis; ubiquinone biosynthesis.</text>
</comment>
<dbReference type="InterPro" id="IPR007475">
    <property type="entry name" value="UbiK"/>
</dbReference>